<feature type="transmembrane region" description="Helical" evidence="9">
    <location>
        <begin position="90"/>
        <end position="113"/>
    </location>
</feature>
<keyword evidence="7 9" id="KW-0472">Membrane</keyword>
<dbReference type="EMBL" id="JAESVN010000001">
    <property type="protein sequence ID" value="MBL4915689.1"/>
    <property type="molecule type" value="Genomic_DNA"/>
</dbReference>
<feature type="domain" description="Tripartite ATP-independent periplasmic transporters DctQ component" evidence="10">
    <location>
        <begin position="109"/>
        <end position="241"/>
    </location>
</feature>
<comment type="subcellular location">
    <subcellularLocation>
        <location evidence="1 9">Cell inner membrane</location>
        <topology evidence="1 9">Multi-pass membrane protein</topology>
    </subcellularLocation>
</comment>
<dbReference type="GO" id="GO:0022857">
    <property type="term" value="F:transmembrane transporter activity"/>
    <property type="evidence" value="ECO:0007669"/>
    <property type="project" value="UniProtKB-UniRule"/>
</dbReference>
<keyword evidence="2 9" id="KW-0813">Transport</keyword>
<keyword evidence="5 9" id="KW-0812">Transmembrane</keyword>
<sequence>MQQESVWLGPMRQPVRVAAIAATAAAVLTCGWLIVNRLFLGSEIGMHQMLRPGDLISVKLALWSLFAALLLGSVYLSDIRGAIEIEAEGFFDWISLVLSRLAMISTVLIVLVMFYEVVARYVFEKPTLWANELSLWMAAFLFLLAGLYAMQQRSHIRIYVIYDMMPRWAQKLSDCISVFLIWVFAFCVIWGGYSEALTKLMRWEAFGTAWDPPLPGTLKPAIVLLVVLVALQALSNLIADWNKAPEHHSPADDIDQTEIENIRRTLEIPKNG</sequence>
<keyword evidence="12" id="KW-1185">Reference proteome</keyword>
<dbReference type="Pfam" id="PF04290">
    <property type="entry name" value="DctQ"/>
    <property type="match status" value="1"/>
</dbReference>
<dbReference type="PANTHER" id="PTHR35011">
    <property type="entry name" value="2,3-DIKETO-L-GULONATE TRAP TRANSPORTER SMALL PERMEASE PROTEIN YIAM"/>
    <property type="match status" value="1"/>
</dbReference>
<evidence type="ECO:0000259" key="10">
    <source>
        <dbReference type="Pfam" id="PF04290"/>
    </source>
</evidence>
<dbReference type="InterPro" id="IPR055348">
    <property type="entry name" value="DctQ"/>
</dbReference>
<reference evidence="11" key="1">
    <citation type="submission" date="2021-01" db="EMBL/GenBank/DDBJ databases">
        <title>Tabrizicola alba sp. nov. a motile alkaliphilic bacterium isolated from a soda lake.</title>
        <authorList>
            <person name="Szuroczki S."/>
            <person name="Abbaszade G."/>
            <person name="Schumann P."/>
            <person name="Toth E."/>
        </authorList>
    </citation>
    <scope>NUCLEOTIDE SEQUENCE</scope>
    <source>
        <strain evidence="11">DMG-N-6</strain>
    </source>
</reference>
<name>A0A8K0V9E4_9RHOB</name>
<comment type="caution">
    <text evidence="11">The sequence shown here is derived from an EMBL/GenBank/DDBJ whole genome shotgun (WGS) entry which is preliminary data.</text>
</comment>
<feature type="transmembrane region" description="Helical" evidence="9">
    <location>
        <begin position="221"/>
        <end position="239"/>
    </location>
</feature>
<evidence type="ECO:0000256" key="9">
    <source>
        <dbReference type="RuleBase" id="RU369079"/>
    </source>
</evidence>
<evidence type="ECO:0000256" key="1">
    <source>
        <dbReference type="ARBA" id="ARBA00004429"/>
    </source>
</evidence>
<keyword evidence="6 9" id="KW-1133">Transmembrane helix</keyword>
<feature type="transmembrane region" description="Helical" evidence="9">
    <location>
        <begin position="133"/>
        <end position="151"/>
    </location>
</feature>
<protein>
    <recommendedName>
        <fullName evidence="9">TRAP transporter small permease protein</fullName>
    </recommendedName>
</protein>
<evidence type="ECO:0000313" key="12">
    <source>
        <dbReference type="Proteomes" id="UP000648908"/>
    </source>
</evidence>
<feature type="transmembrane region" description="Helical" evidence="9">
    <location>
        <begin position="172"/>
        <end position="193"/>
    </location>
</feature>
<organism evidence="11 12">
    <name type="scientific">Szabonella alba</name>
    <dbReference type="NCBI Taxonomy" id="2804194"/>
    <lineage>
        <taxon>Bacteria</taxon>
        <taxon>Pseudomonadati</taxon>
        <taxon>Pseudomonadota</taxon>
        <taxon>Alphaproteobacteria</taxon>
        <taxon>Rhodobacterales</taxon>
        <taxon>Paracoccaceae</taxon>
        <taxon>Szabonella</taxon>
    </lineage>
</organism>
<evidence type="ECO:0000256" key="3">
    <source>
        <dbReference type="ARBA" id="ARBA00022475"/>
    </source>
</evidence>
<feature type="transmembrane region" description="Helical" evidence="9">
    <location>
        <begin position="60"/>
        <end position="78"/>
    </location>
</feature>
<evidence type="ECO:0000256" key="7">
    <source>
        <dbReference type="ARBA" id="ARBA00023136"/>
    </source>
</evidence>
<comment type="similarity">
    <text evidence="8 9">Belongs to the TRAP transporter small permease family.</text>
</comment>
<proteinExistence type="inferred from homology"/>
<evidence type="ECO:0000256" key="2">
    <source>
        <dbReference type="ARBA" id="ARBA00022448"/>
    </source>
</evidence>
<dbReference type="RefSeq" id="WP_202686272.1">
    <property type="nucleotide sequence ID" value="NZ_JAESVN010000001.1"/>
</dbReference>
<dbReference type="InterPro" id="IPR007387">
    <property type="entry name" value="TRAP_DctQ"/>
</dbReference>
<dbReference type="Proteomes" id="UP000648908">
    <property type="component" value="Unassembled WGS sequence"/>
</dbReference>
<comment type="function">
    <text evidence="9">Part of the tripartite ATP-independent periplasmic (TRAP) transport system.</text>
</comment>
<evidence type="ECO:0000256" key="6">
    <source>
        <dbReference type="ARBA" id="ARBA00022989"/>
    </source>
</evidence>
<comment type="caution">
    <text evidence="9">Lacks conserved residue(s) required for the propagation of feature annotation.</text>
</comment>
<evidence type="ECO:0000256" key="8">
    <source>
        <dbReference type="ARBA" id="ARBA00038436"/>
    </source>
</evidence>
<keyword evidence="3" id="KW-1003">Cell membrane</keyword>
<dbReference type="GO" id="GO:0005886">
    <property type="term" value="C:plasma membrane"/>
    <property type="evidence" value="ECO:0007669"/>
    <property type="project" value="UniProtKB-SubCell"/>
</dbReference>
<comment type="subunit">
    <text evidence="9">The complex comprises the extracytoplasmic solute receptor protein and the two transmembrane proteins.</text>
</comment>
<evidence type="ECO:0000313" key="11">
    <source>
        <dbReference type="EMBL" id="MBL4915689.1"/>
    </source>
</evidence>
<dbReference type="PANTHER" id="PTHR35011:SF4">
    <property type="entry name" value="SLL1102 PROTEIN"/>
    <property type="match status" value="1"/>
</dbReference>
<accession>A0A8K0V9E4</accession>
<keyword evidence="4 9" id="KW-0997">Cell inner membrane</keyword>
<evidence type="ECO:0000256" key="5">
    <source>
        <dbReference type="ARBA" id="ARBA00022692"/>
    </source>
</evidence>
<dbReference type="AlphaFoldDB" id="A0A8K0V9E4"/>
<gene>
    <name evidence="11" type="ORF">JL811_00525</name>
</gene>
<feature type="transmembrane region" description="Helical" evidence="9">
    <location>
        <begin position="17"/>
        <end position="40"/>
    </location>
</feature>
<evidence type="ECO:0000256" key="4">
    <source>
        <dbReference type="ARBA" id="ARBA00022519"/>
    </source>
</evidence>